<proteinExistence type="predicted"/>
<evidence type="ECO:0000256" key="1">
    <source>
        <dbReference type="SAM" id="MobiDB-lite"/>
    </source>
</evidence>
<name>A0A836HNY9_LEIEN</name>
<feature type="compositionally biased region" description="Pro residues" evidence="1">
    <location>
        <begin position="1"/>
        <end position="15"/>
    </location>
</feature>
<protein>
    <submittedName>
        <fullName evidence="2">Uncharacterized protein</fullName>
    </submittedName>
</protein>
<feature type="compositionally biased region" description="Polar residues" evidence="1">
    <location>
        <begin position="39"/>
        <end position="48"/>
    </location>
</feature>
<dbReference type="AlphaFoldDB" id="A0A836HNY9"/>
<comment type="caution">
    <text evidence="2">The sequence shown here is derived from an EMBL/GenBank/DDBJ whole genome shotgun (WGS) entry which is preliminary data.</text>
</comment>
<feature type="region of interest" description="Disordered" evidence="1">
    <location>
        <begin position="1"/>
        <end position="61"/>
    </location>
</feature>
<accession>A0A836HNY9</accession>
<dbReference type="GeneID" id="94173516"/>
<dbReference type="OrthoDB" id="272585at2759"/>
<feature type="compositionally biased region" description="Basic and acidic residues" evidence="1">
    <location>
        <begin position="124"/>
        <end position="133"/>
    </location>
</feature>
<sequence length="339" mass="37305">MSTPPHSPLHAPPLPRYRYHPKTGAWRKERVPGDGARAVTTTKATIGTASPAPEPKPSEPFESSFDYFLRSLRPPVRRLPAAENEERLRQHTNAKLRQFEMHCLPLAAFATQCKMHRSAITDHRSTVADDDHSTTNTSRRSGPLHPLVGYASTATLPAVYSALAKVLGRALSFATAAQEDRLSRENFHELLALIGPAGVLSSEYAADMFTSLPSYDADGDTVEALATFTLLIEHRHHPRLNINVEVLFKAFDTDARGLVPAEVLYPEVLMAWAAQRTFGNLRDQWQRFAAVIGTERERCSDAFPLMPPLSSRIVIRAALCCAPTIYAAACLLDLDGGSL</sequence>
<keyword evidence="3" id="KW-1185">Reference proteome</keyword>
<reference evidence="2 3" key="1">
    <citation type="submission" date="2021-02" db="EMBL/GenBank/DDBJ databases">
        <title>Leishmania (Mundinia) enrietti genome sequencing and assembly.</title>
        <authorList>
            <person name="Almutairi H."/>
            <person name="Gatherer D."/>
        </authorList>
    </citation>
    <scope>NUCLEOTIDE SEQUENCE [LARGE SCALE GENOMIC DNA]</scope>
    <source>
        <strain evidence="2">CUR178</strain>
    </source>
</reference>
<dbReference type="KEGG" id="lenr:94173516"/>
<gene>
    <name evidence="2" type="ORF">CUR178_06336</name>
</gene>
<dbReference type="EMBL" id="JAFHKP010000021">
    <property type="protein sequence ID" value="KAG5480280.1"/>
    <property type="molecule type" value="Genomic_DNA"/>
</dbReference>
<organism evidence="2 3">
    <name type="scientific">Leishmania enriettii</name>
    <dbReference type="NCBI Taxonomy" id="5663"/>
    <lineage>
        <taxon>Eukaryota</taxon>
        <taxon>Discoba</taxon>
        <taxon>Euglenozoa</taxon>
        <taxon>Kinetoplastea</taxon>
        <taxon>Metakinetoplastina</taxon>
        <taxon>Trypanosomatida</taxon>
        <taxon>Trypanosomatidae</taxon>
        <taxon>Leishmaniinae</taxon>
        <taxon>Leishmania</taxon>
    </lineage>
</organism>
<feature type="region of interest" description="Disordered" evidence="1">
    <location>
        <begin position="124"/>
        <end position="144"/>
    </location>
</feature>
<dbReference type="Proteomes" id="UP000674179">
    <property type="component" value="Chromosome 21"/>
</dbReference>
<evidence type="ECO:0000313" key="2">
    <source>
        <dbReference type="EMBL" id="KAG5480280.1"/>
    </source>
</evidence>
<evidence type="ECO:0000313" key="3">
    <source>
        <dbReference type="Proteomes" id="UP000674179"/>
    </source>
</evidence>
<dbReference type="RefSeq" id="XP_067693427.1">
    <property type="nucleotide sequence ID" value="XM_067838006.1"/>
</dbReference>